<dbReference type="InterPro" id="IPR017871">
    <property type="entry name" value="ABC_transporter-like_CS"/>
</dbReference>
<name>D0LI93_HALO1</name>
<dbReference type="InterPro" id="IPR015854">
    <property type="entry name" value="ABC_transpr_LolD-like"/>
</dbReference>
<keyword evidence="6" id="KW-1278">Translocase</keyword>
<dbReference type="AlphaFoldDB" id="D0LI93"/>
<gene>
    <name evidence="10" type="ordered locus">Hoch_3973</name>
</gene>
<evidence type="ECO:0000256" key="4">
    <source>
        <dbReference type="ARBA" id="ARBA00022741"/>
    </source>
</evidence>
<dbReference type="GO" id="GO:0005886">
    <property type="term" value="C:plasma membrane"/>
    <property type="evidence" value="ECO:0007669"/>
    <property type="project" value="TreeGrafter"/>
</dbReference>
<dbReference type="GO" id="GO:0044874">
    <property type="term" value="P:lipoprotein localization to outer membrane"/>
    <property type="evidence" value="ECO:0007669"/>
    <property type="project" value="UniProtKB-ARBA"/>
</dbReference>
<keyword evidence="2" id="KW-0813">Transport</keyword>
<dbReference type="InterPro" id="IPR017911">
    <property type="entry name" value="MacB-like_ATP-bd"/>
</dbReference>
<evidence type="ECO:0000256" key="2">
    <source>
        <dbReference type="ARBA" id="ARBA00022448"/>
    </source>
</evidence>
<protein>
    <submittedName>
        <fullName evidence="10">ABC transporter related protein</fullName>
    </submittedName>
</protein>
<dbReference type="FunFam" id="3.40.50.300:FF:000230">
    <property type="entry name" value="Lipoprotein-releasing system ATP-binding protein LolD"/>
    <property type="match status" value="1"/>
</dbReference>
<sequence>MAMDKVYPHGGRDVQVLRDVDLLLEPGEMVAIVGASGVGKSTLLQILGTLDVPSSGKLLINDQDITSMGPARLAQFRNREIGFVFQFHHLLPEFTALENVMMPALIQRIARNKAERRARDVLGRVGLSHRLTHKPSELSGGEQQRVALARALVLEPSLLLADEPTGNLDKRTGESIHELFVELNRERGSTLLVVTHNPELAALMPRCLHMLDGGGLAERVQSEPYNTPVTAAPDAAVAPGDGSAEAADAPSAQDLPDADPPSASGAHDSPSQESR</sequence>
<dbReference type="HOGENOM" id="CLU_000604_1_22_7"/>
<dbReference type="Proteomes" id="UP000001880">
    <property type="component" value="Chromosome"/>
</dbReference>
<feature type="domain" description="ABC transporter" evidence="9">
    <location>
        <begin position="1"/>
        <end position="238"/>
    </location>
</feature>
<dbReference type="eggNOG" id="COG1136">
    <property type="taxonomic scope" value="Bacteria"/>
</dbReference>
<accession>D0LI93</accession>
<dbReference type="PANTHER" id="PTHR24220:SF689">
    <property type="entry name" value="LIPOPROTEIN-RELEASING SYSTEM ATP-BINDING PROTEIN LOLD"/>
    <property type="match status" value="1"/>
</dbReference>
<evidence type="ECO:0000313" key="11">
    <source>
        <dbReference type="Proteomes" id="UP000001880"/>
    </source>
</evidence>
<evidence type="ECO:0000256" key="1">
    <source>
        <dbReference type="ARBA" id="ARBA00005417"/>
    </source>
</evidence>
<dbReference type="GO" id="GO:0005524">
    <property type="term" value="F:ATP binding"/>
    <property type="evidence" value="ECO:0007669"/>
    <property type="project" value="UniProtKB-KW"/>
</dbReference>
<evidence type="ECO:0000313" key="10">
    <source>
        <dbReference type="EMBL" id="ACY16472.1"/>
    </source>
</evidence>
<dbReference type="STRING" id="502025.Hoch_3973"/>
<dbReference type="InterPro" id="IPR027417">
    <property type="entry name" value="P-loop_NTPase"/>
</dbReference>
<dbReference type="PANTHER" id="PTHR24220">
    <property type="entry name" value="IMPORT ATP-BINDING PROTEIN"/>
    <property type="match status" value="1"/>
</dbReference>
<dbReference type="InterPro" id="IPR003439">
    <property type="entry name" value="ABC_transporter-like_ATP-bd"/>
</dbReference>
<keyword evidence="5" id="KW-0067">ATP-binding</keyword>
<evidence type="ECO:0000256" key="5">
    <source>
        <dbReference type="ARBA" id="ARBA00022840"/>
    </source>
</evidence>
<dbReference type="Pfam" id="PF00005">
    <property type="entry name" value="ABC_tran"/>
    <property type="match status" value="1"/>
</dbReference>
<evidence type="ECO:0000256" key="6">
    <source>
        <dbReference type="ARBA" id="ARBA00022967"/>
    </source>
</evidence>
<dbReference type="PROSITE" id="PS50893">
    <property type="entry name" value="ABC_TRANSPORTER_2"/>
    <property type="match status" value="1"/>
</dbReference>
<keyword evidence="11" id="KW-1185">Reference proteome</keyword>
<dbReference type="GO" id="GO:0022857">
    <property type="term" value="F:transmembrane transporter activity"/>
    <property type="evidence" value="ECO:0007669"/>
    <property type="project" value="TreeGrafter"/>
</dbReference>
<keyword evidence="7" id="KW-0472">Membrane</keyword>
<evidence type="ECO:0000259" key="9">
    <source>
        <dbReference type="PROSITE" id="PS50893"/>
    </source>
</evidence>
<organism evidence="10 11">
    <name type="scientific">Haliangium ochraceum (strain DSM 14365 / JCM 11303 / SMP-2)</name>
    <dbReference type="NCBI Taxonomy" id="502025"/>
    <lineage>
        <taxon>Bacteria</taxon>
        <taxon>Pseudomonadati</taxon>
        <taxon>Myxococcota</taxon>
        <taxon>Polyangia</taxon>
        <taxon>Haliangiales</taxon>
        <taxon>Kofleriaceae</taxon>
        <taxon>Haliangium</taxon>
    </lineage>
</organism>
<keyword evidence="4" id="KW-0547">Nucleotide-binding</keyword>
<evidence type="ECO:0000256" key="7">
    <source>
        <dbReference type="ARBA" id="ARBA00023136"/>
    </source>
</evidence>
<dbReference type="PROSITE" id="PS00211">
    <property type="entry name" value="ABC_TRANSPORTER_1"/>
    <property type="match status" value="1"/>
</dbReference>
<reference evidence="10 11" key="1">
    <citation type="journal article" date="2010" name="Stand. Genomic Sci.">
        <title>Complete genome sequence of Haliangium ochraceum type strain (SMP-2).</title>
        <authorList>
            <consortium name="US DOE Joint Genome Institute (JGI-PGF)"/>
            <person name="Ivanova N."/>
            <person name="Daum C."/>
            <person name="Lang E."/>
            <person name="Abt B."/>
            <person name="Kopitz M."/>
            <person name="Saunders E."/>
            <person name="Lapidus A."/>
            <person name="Lucas S."/>
            <person name="Glavina Del Rio T."/>
            <person name="Nolan M."/>
            <person name="Tice H."/>
            <person name="Copeland A."/>
            <person name="Cheng J.F."/>
            <person name="Chen F."/>
            <person name="Bruce D."/>
            <person name="Goodwin L."/>
            <person name="Pitluck S."/>
            <person name="Mavromatis K."/>
            <person name="Pati A."/>
            <person name="Mikhailova N."/>
            <person name="Chen A."/>
            <person name="Palaniappan K."/>
            <person name="Land M."/>
            <person name="Hauser L."/>
            <person name="Chang Y.J."/>
            <person name="Jeffries C.D."/>
            <person name="Detter J.C."/>
            <person name="Brettin T."/>
            <person name="Rohde M."/>
            <person name="Goker M."/>
            <person name="Bristow J."/>
            <person name="Markowitz V."/>
            <person name="Eisen J.A."/>
            <person name="Hugenholtz P."/>
            <person name="Kyrpides N.C."/>
            <person name="Klenk H.P."/>
        </authorList>
    </citation>
    <scope>NUCLEOTIDE SEQUENCE [LARGE SCALE GENOMIC DNA]</scope>
    <source>
        <strain evidence="11">DSM 14365 / CIP 107738 / JCM 11303 / AJ 13395 / SMP-2</strain>
    </source>
</reference>
<dbReference type="KEGG" id="hoh:Hoch_3973"/>
<keyword evidence="3" id="KW-1003">Cell membrane</keyword>
<dbReference type="CDD" id="cd03255">
    <property type="entry name" value="ABC_MJ0796_LolCDE_FtsE"/>
    <property type="match status" value="1"/>
</dbReference>
<dbReference type="GO" id="GO:0089705">
    <property type="term" value="P:protein localization to outer membrane"/>
    <property type="evidence" value="ECO:0007669"/>
    <property type="project" value="UniProtKB-ARBA"/>
</dbReference>
<dbReference type="InterPro" id="IPR003593">
    <property type="entry name" value="AAA+_ATPase"/>
</dbReference>
<dbReference type="SUPFAM" id="SSF52540">
    <property type="entry name" value="P-loop containing nucleoside triphosphate hydrolases"/>
    <property type="match status" value="1"/>
</dbReference>
<dbReference type="GO" id="GO:0016887">
    <property type="term" value="F:ATP hydrolysis activity"/>
    <property type="evidence" value="ECO:0007669"/>
    <property type="project" value="InterPro"/>
</dbReference>
<dbReference type="Gene3D" id="3.40.50.300">
    <property type="entry name" value="P-loop containing nucleotide triphosphate hydrolases"/>
    <property type="match status" value="1"/>
</dbReference>
<feature type="region of interest" description="Disordered" evidence="8">
    <location>
        <begin position="226"/>
        <end position="275"/>
    </location>
</feature>
<dbReference type="EMBL" id="CP001804">
    <property type="protein sequence ID" value="ACY16472.1"/>
    <property type="molecule type" value="Genomic_DNA"/>
</dbReference>
<comment type="similarity">
    <text evidence="1">Belongs to the ABC transporter superfamily.</text>
</comment>
<proteinExistence type="inferred from homology"/>
<feature type="compositionally biased region" description="Low complexity" evidence="8">
    <location>
        <begin position="227"/>
        <end position="242"/>
    </location>
</feature>
<evidence type="ECO:0000256" key="3">
    <source>
        <dbReference type="ARBA" id="ARBA00022475"/>
    </source>
</evidence>
<evidence type="ECO:0000256" key="8">
    <source>
        <dbReference type="SAM" id="MobiDB-lite"/>
    </source>
</evidence>
<dbReference type="SMART" id="SM00382">
    <property type="entry name" value="AAA"/>
    <property type="match status" value="1"/>
</dbReference>